<proteinExistence type="inferred from homology"/>
<dbReference type="Gene3D" id="1.20.1090.10">
    <property type="entry name" value="Dehydroquinate synthase-like - alpha domain"/>
    <property type="match status" value="1"/>
</dbReference>
<dbReference type="SUPFAM" id="SSF56796">
    <property type="entry name" value="Dehydroquinate synthase-like"/>
    <property type="match status" value="1"/>
</dbReference>
<keyword evidence="4" id="KW-0520">NAD</keyword>
<evidence type="ECO:0000256" key="5">
    <source>
        <dbReference type="SAM" id="MobiDB-lite"/>
    </source>
</evidence>
<accession>A0A917WDT0</accession>
<evidence type="ECO:0000256" key="3">
    <source>
        <dbReference type="ARBA" id="ARBA00023002"/>
    </source>
</evidence>
<feature type="region of interest" description="Disordered" evidence="5">
    <location>
        <begin position="37"/>
        <end position="79"/>
    </location>
</feature>
<evidence type="ECO:0000313" key="8">
    <source>
        <dbReference type="EMBL" id="GGL96156.1"/>
    </source>
</evidence>
<dbReference type="EMBL" id="BMLF01000001">
    <property type="protein sequence ID" value="GGL96156.1"/>
    <property type="molecule type" value="Genomic_DNA"/>
</dbReference>
<dbReference type="Proteomes" id="UP000649829">
    <property type="component" value="Unassembled WGS sequence"/>
</dbReference>
<dbReference type="Pfam" id="PF00465">
    <property type="entry name" value="Fe-ADH"/>
    <property type="match status" value="1"/>
</dbReference>
<evidence type="ECO:0000256" key="1">
    <source>
        <dbReference type="ARBA" id="ARBA00001962"/>
    </source>
</evidence>
<dbReference type="PROSITE" id="PS00060">
    <property type="entry name" value="ADH_IRON_2"/>
    <property type="match status" value="1"/>
</dbReference>
<comment type="caution">
    <text evidence="8">The sequence shown here is derived from an EMBL/GenBank/DDBJ whole genome shotgun (WGS) entry which is preliminary data.</text>
</comment>
<gene>
    <name evidence="8" type="ORF">GCM10011534_17690</name>
</gene>
<evidence type="ECO:0000259" key="7">
    <source>
        <dbReference type="Pfam" id="PF25137"/>
    </source>
</evidence>
<dbReference type="InterPro" id="IPR039697">
    <property type="entry name" value="Alcohol_dehydrogenase_Fe"/>
</dbReference>
<dbReference type="Gene3D" id="3.40.50.1970">
    <property type="match status" value="1"/>
</dbReference>
<dbReference type="Pfam" id="PF25137">
    <property type="entry name" value="ADH_Fe_C"/>
    <property type="match status" value="1"/>
</dbReference>
<keyword evidence="9" id="KW-1185">Reference proteome</keyword>
<evidence type="ECO:0000256" key="2">
    <source>
        <dbReference type="ARBA" id="ARBA00007358"/>
    </source>
</evidence>
<evidence type="ECO:0000313" key="9">
    <source>
        <dbReference type="Proteomes" id="UP000649829"/>
    </source>
</evidence>
<dbReference type="CDD" id="cd08192">
    <property type="entry name" value="MAR-like"/>
    <property type="match status" value="1"/>
</dbReference>
<organism evidence="8 9">
    <name type="scientific">Pseudooceanicola nanhaiensis</name>
    <dbReference type="NCBI Taxonomy" id="375761"/>
    <lineage>
        <taxon>Bacteria</taxon>
        <taxon>Pseudomonadati</taxon>
        <taxon>Pseudomonadota</taxon>
        <taxon>Alphaproteobacteria</taxon>
        <taxon>Rhodobacterales</taxon>
        <taxon>Paracoccaceae</taxon>
        <taxon>Pseudooceanicola</taxon>
    </lineage>
</organism>
<dbReference type="GO" id="GO:0004022">
    <property type="term" value="F:alcohol dehydrogenase (NAD+) activity"/>
    <property type="evidence" value="ECO:0007669"/>
    <property type="project" value="TreeGrafter"/>
</dbReference>
<dbReference type="PANTHER" id="PTHR11496:SF102">
    <property type="entry name" value="ALCOHOL DEHYDROGENASE 4"/>
    <property type="match status" value="1"/>
</dbReference>
<comment type="similarity">
    <text evidence="2">Belongs to the iron-containing alcohol dehydrogenase family.</text>
</comment>
<feature type="domain" description="Fe-containing alcohol dehydrogenase-like C-terminal" evidence="7">
    <location>
        <begin position="287"/>
        <end position="468"/>
    </location>
</feature>
<feature type="domain" description="Alcohol dehydrogenase iron-type/glycerol dehydrogenase GldA" evidence="6">
    <location>
        <begin position="99"/>
        <end position="271"/>
    </location>
</feature>
<dbReference type="AlphaFoldDB" id="A0A917WDT0"/>
<protein>
    <submittedName>
        <fullName evidence="8">Maleylacetate reductase</fullName>
    </submittedName>
</protein>
<sequence length="471" mass="48911">MRVICNVGHLGAIAGQTLPFEATDNPRPRFPLVHVSSGGVAGRKARGGGQTAPLRPRHLRSRPRLLPEPASRRSIPRMTEIPRRDPAPAIRTYVAPRSHRVVSGPGAVARLGEHLDRMGARRAFILTGRSVGQGPLPERLRAAAPDRIAGVFDGISAHDPLDDVAAAVEAARAAGADAVVSLGGGAVMDAGKFVTYCLGMEVAGIAEMRALLTPPIPAPGERQAMPAQIAIPTTASAAEFTGVAGVLDRESGAKRRIGHPRLLPDVVIHDPEAVLPTPPDLWLSSAIRSLDHAVEGLYGPRATPYTDGLGLEAIRQLLHGLPACRRDPSDLAAISAVQAGAWLSLSCGSSAGTGLSHGIGYLLGGTFGVPHGICSCITLHHVAAWVAPAAGPELERVAQALGVEGAAAVGPAIARLVTALGQPIRARDAGVPSREALLDLAPQVLTLPHVAGSPRRPADEADARALLERMW</sequence>
<reference evidence="8" key="2">
    <citation type="submission" date="2020-09" db="EMBL/GenBank/DDBJ databases">
        <authorList>
            <person name="Sun Q."/>
            <person name="Zhou Y."/>
        </authorList>
    </citation>
    <scope>NUCLEOTIDE SEQUENCE</scope>
    <source>
        <strain evidence="8">CGMCC 1.6293</strain>
    </source>
</reference>
<dbReference type="InterPro" id="IPR056798">
    <property type="entry name" value="ADH_Fe_C"/>
</dbReference>
<dbReference type="InterPro" id="IPR018211">
    <property type="entry name" value="ADH_Fe_CS"/>
</dbReference>
<comment type="cofactor">
    <cofactor evidence="1">
        <name>Fe cation</name>
        <dbReference type="ChEBI" id="CHEBI:24875"/>
    </cofactor>
</comment>
<dbReference type="GO" id="GO:0046872">
    <property type="term" value="F:metal ion binding"/>
    <property type="evidence" value="ECO:0007669"/>
    <property type="project" value="InterPro"/>
</dbReference>
<reference evidence="8" key="1">
    <citation type="journal article" date="2014" name="Int. J. Syst. Evol. Microbiol.">
        <title>Complete genome sequence of Corynebacterium casei LMG S-19264T (=DSM 44701T), isolated from a smear-ripened cheese.</title>
        <authorList>
            <consortium name="US DOE Joint Genome Institute (JGI-PGF)"/>
            <person name="Walter F."/>
            <person name="Albersmeier A."/>
            <person name="Kalinowski J."/>
            <person name="Ruckert C."/>
        </authorList>
    </citation>
    <scope>NUCLEOTIDE SEQUENCE</scope>
    <source>
        <strain evidence="8">CGMCC 1.6293</strain>
    </source>
</reference>
<evidence type="ECO:0000256" key="4">
    <source>
        <dbReference type="ARBA" id="ARBA00023027"/>
    </source>
</evidence>
<evidence type="ECO:0000259" key="6">
    <source>
        <dbReference type="Pfam" id="PF00465"/>
    </source>
</evidence>
<dbReference type="PANTHER" id="PTHR11496">
    <property type="entry name" value="ALCOHOL DEHYDROGENASE"/>
    <property type="match status" value="1"/>
</dbReference>
<name>A0A917WDT0_9RHOB</name>
<dbReference type="InterPro" id="IPR001670">
    <property type="entry name" value="ADH_Fe/GldA"/>
</dbReference>
<keyword evidence="3" id="KW-0560">Oxidoreductase</keyword>